<dbReference type="InterPro" id="IPR036915">
    <property type="entry name" value="Cyclin-like_sf"/>
</dbReference>
<comment type="caution">
    <text evidence="3">The sequence shown here is derived from an EMBL/GenBank/DDBJ whole genome shotgun (WGS) entry which is preliminary data.</text>
</comment>
<gene>
    <name evidence="3" type="ORF">BESB_029150</name>
</gene>
<dbReference type="PANTHER" id="PTHR15615:SF108">
    <property type="entry name" value="PROTEIN CNPPD1"/>
    <property type="match status" value="1"/>
</dbReference>
<dbReference type="Gene3D" id="1.10.472.10">
    <property type="entry name" value="Cyclin-like"/>
    <property type="match status" value="1"/>
</dbReference>
<feature type="transmembrane region" description="Helical" evidence="2">
    <location>
        <begin position="504"/>
        <end position="524"/>
    </location>
</feature>
<evidence type="ECO:0000256" key="2">
    <source>
        <dbReference type="SAM" id="Phobius"/>
    </source>
</evidence>
<dbReference type="AlphaFoldDB" id="A0A2A9M7W5"/>
<feature type="compositionally biased region" description="Polar residues" evidence="1">
    <location>
        <begin position="417"/>
        <end position="430"/>
    </location>
</feature>
<protein>
    <recommendedName>
        <fullName evidence="5">Cyclin, N-terminal domain-containing protein</fullName>
    </recommendedName>
</protein>
<feature type="region of interest" description="Disordered" evidence="1">
    <location>
        <begin position="1"/>
        <end position="23"/>
    </location>
</feature>
<dbReference type="SUPFAM" id="SSF47954">
    <property type="entry name" value="Cyclin-like"/>
    <property type="match status" value="1"/>
</dbReference>
<name>A0A2A9M7W5_BESBE</name>
<reference evidence="3 4" key="1">
    <citation type="submission" date="2017-09" db="EMBL/GenBank/DDBJ databases">
        <title>Genome sequencing of Besnoitia besnoiti strain Bb-Ger1.</title>
        <authorList>
            <person name="Schares G."/>
            <person name="Venepally P."/>
            <person name="Lorenzi H.A."/>
        </authorList>
    </citation>
    <scope>NUCLEOTIDE SEQUENCE [LARGE SCALE GENOMIC DNA]</scope>
    <source>
        <strain evidence="3 4">Bb-Ger1</strain>
    </source>
</reference>
<evidence type="ECO:0000256" key="1">
    <source>
        <dbReference type="SAM" id="MobiDB-lite"/>
    </source>
</evidence>
<keyword evidence="2" id="KW-0472">Membrane</keyword>
<dbReference type="RefSeq" id="XP_029215489.1">
    <property type="nucleotide sequence ID" value="XM_029361589.1"/>
</dbReference>
<dbReference type="KEGG" id="bbes:BESB_029150"/>
<dbReference type="STRING" id="94643.A0A2A9M7W5"/>
<organism evidence="3 4">
    <name type="scientific">Besnoitia besnoiti</name>
    <name type="common">Apicomplexan protozoan</name>
    <dbReference type="NCBI Taxonomy" id="94643"/>
    <lineage>
        <taxon>Eukaryota</taxon>
        <taxon>Sar</taxon>
        <taxon>Alveolata</taxon>
        <taxon>Apicomplexa</taxon>
        <taxon>Conoidasida</taxon>
        <taxon>Coccidia</taxon>
        <taxon>Eucoccidiorida</taxon>
        <taxon>Eimeriorina</taxon>
        <taxon>Sarcocystidae</taxon>
        <taxon>Besnoitia</taxon>
    </lineage>
</organism>
<dbReference type="InterPro" id="IPR013922">
    <property type="entry name" value="Cyclin_PHO80-like"/>
</dbReference>
<feature type="compositionally biased region" description="Low complexity" evidence="1">
    <location>
        <begin position="469"/>
        <end position="481"/>
    </location>
</feature>
<keyword evidence="2" id="KW-0812">Transmembrane</keyword>
<dbReference type="VEuPathDB" id="ToxoDB:BESB_029150"/>
<keyword evidence="4" id="KW-1185">Reference proteome</keyword>
<dbReference type="GO" id="GO:0019901">
    <property type="term" value="F:protein kinase binding"/>
    <property type="evidence" value="ECO:0007669"/>
    <property type="project" value="InterPro"/>
</dbReference>
<sequence>MQSAESRSEKGRCDIDEGTMSPQIEEVAVPLPGREGGQRVRAAGCSEASKRVQFVPLYPETVEHAHHVLSSTPALPSGASRIDQMQRATGAGSSYVYCEPPGLQDGKGTMTQNRGEPAGASRQGASWIPMQLRREALSATANCNRGNDHPSRCHCSCSCRPSSWSSAESLTFAPPSRSPSPLPRVDILSVWHAGLTLKWMSMSGCGGIRQYSEDRSAFSTFSNFDDITLFRFPVDDYVVRVTRCFGCSYECVVCALVYIDRLIETGLELHDWNVRQLFLTSLALATKIYDRFNYGNDYYARVGSLPTRRFEHMESVFRCLLKPTLEVGADEFRFARCSIQTNGEGIRSLYGDYLACPFLPEYLPPSEDSLSELPSSSSLSRSGHGPSSSTTRCSLHPPKPEMLQCTPPRQGAAGESNEGTAVTWGEQSQAIWGKNGGESTGRISQRGSQRQLRQADEDHQQKSHEGFQSEASTTSSSAKEAPTPPGANVSEETPANPLLEYAEAGLSCLILAPMCPFVFLYLAFAASYGNRRSRTCYS</sequence>
<proteinExistence type="predicted"/>
<dbReference type="GeneID" id="40307967"/>
<evidence type="ECO:0008006" key="5">
    <source>
        <dbReference type="Google" id="ProtNLM"/>
    </source>
</evidence>
<accession>A0A2A9M7W5</accession>
<evidence type="ECO:0000313" key="4">
    <source>
        <dbReference type="Proteomes" id="UP000224006"/>
    </source>
</evidence>
<dbReference type="Proteomes" id="UP000224006">
    <property type="component" value="Unassembled WGS sequence"/>
</dbReference>
<feature type="compositionally biased region" description="Basic and acidic residues" evidence="1">
    <location>
        <begin position="453"/>
        <end position="467"/>
    </location>
</feature>
<feature type="compositionally biased region" description="Polar residues" evidence="1">
    <location>
        <begin position="441"/>
        <end position="452"/>
    </location>
</feature>
<keyword evidence="2" id="KW-1133">Transmembrane helix</keyword>
<feature type="compositionally biased region" description="Low complexity" evidence="1">
    <location>
        <begin position="367"/>
        <end position="389"/>
    </location>
</feature>
<evidence type="ECO:0000313" key="3">
    <source>
        <dbReference type="EMBL" id="PFH31480.1"/>
    </source>
</evidence>
<feature type="compositionally biased region" description="Basic and acidic residues" evidence="1">
    <location>
        <begin position="1"/>
        <end position="15"/>
    </location>
</feature>
<dbReference type="Pfam" id="PF08613">
    <property type="entry name" value="Cyclin"/>
    <property type="match status" value="1"/>
</dbReference>
<dbReference type="OrthoDB" id="337735at2759"/>
<dbReference type="PANTHER" id="PTHR15615">
    <property type="match status" value="1"/>
</dbReference>
<feature type="region of interest" description="Disordered" evidence="1">
    <location>
        <begin position="367"/>
        <end position="492"/>
    </location>
</feature>
<dbReference type="EMBL" id="NWUJ01000015">
    <property type="protein sequence ID" value="PFH31480.1"/>
    <property type="molecule type" value="Genomic_DNA"/>
</dbReference>